<sequence length="61" mass="6435">MARSPEAYEAWKQLNDEWTLAFANARAARASCTEAFAARRDGVGTGPTEHQLLGGNLGAAG</sequence>
<accession>A0A3P3EH21</accession>
<dbReference type="AlphaFoldDB" id="A0A3P3EH21"/>
<evidence type="ECO:0000313" key="1">
    <source>
        <dbReference type="EMBL" id="RRH85012.1"/>
    </source>
</evidence>
<protein>
    <submittedName>
        <fullName evidence="1">Uncharacterized protein</fullName>
    </submittedName>
</protein>
<proteinExistence type="predicted"/>
<comment type="caution">
    <text evidence="1">The sequence shown here is derived from an EMBL/GenBank/DDBJ whole genome shotgun (WGS) entry which is preliminary data.</text>
</comment>
<gene>
    <name evidence="1" type="ORF">EH244_23180</name>
</gene>
<reference evidence="1 2" key="1">
    <citation type="submission" date="2018-11" db="EMBL/GenBank/DDBJ databases">
        <title>The genome of Variovorax sp T529.</title>
        <authorList>
            <person name="Gao J."/>
        </authorList>
    </citation>
    <scope>NUCLEOTIDE SEQUENCE [LARGE SCALE GENOMIC DNA]</scope>
    <source>
        <strain evidence="1 2">T529</strain>
    </source>
</reference>
<dbReference type="EMBL" id="RQXU01000017">
    <property type="protein sequence ID" value="RRH85012.1"/>
    <property type="molecule type" value="Genomic_DNA"/>
</dbReference>
<dbReference type="RefSeq" id="WP_124960679.1">
    <property type="nucleotide sequence ID" value="NZ_RQXU01000017.1"/>
</dbReference>
<evidence type="ECO:0000313" key="2">
    <source>
        <dbReference type="Proteomes" id="UP000271590"/>
    </source>
</evidence>
<name>A0A3P3EH21_9BURK</name>
<organism evidence="1 2">
    <name type="scientific">Variovorax beijingensis</name>
    <dbReference type="NCBI Taxonomy" id="2496117"/>
    <lineage>
        <taxon>Bacteria</taxon>
        <taxon>Pseudomonadati</taxon>
        <taxon>Pseudomonadota</taxon>
        <taxon>Betaproteobacteria</taxon>
        <taxon>Burkholderiales</taxon>
        <taxon>Comamonadaceae</taxon>
        <taxon>Variovorax</taxon>
    </lineage>
</organism>
<dbReference type="Proteomes" id="UP000271590">
    <property type="component" value="Unassembled WGS sequence"/>
</dbReference>